<proteinExistence type="predicted"/>
<evidence type="ECO:0000259" key="1">
    <source>
        <dbReference type="Pfam" id="PF13460"/>
    </source>
</evidence>
<dbReference type="PANTHER" id="PTHR43162">
    <property type="match status" value="1"/>
</dbReference>
<dbReference type="InterPro" id="IPR036291">
    <property type="entry name" value="NAD(P)-bd_dom_sf"/>
</dbReference>
<accession>A0A543E0C5</accession>
<dbReference type="SUPFAM" id="SSF51735">
    <property type="entry name" value="NAD(P)-binding Rossmann-fold domains"/>
    <property type="match status" value="1"/>
</dbReference>
<dbReference type="EMBL" id="VFPA01000001">
    <property type="protein sequence ID" value="TQM15043.1"/>
    <property type="molecule type" value="Genomic_DNA"/>
</dbReference>
<evidence type="ECO:0000313" key="3">
    <source>
        <dbReference type="Proteomes" id="UP000315677"/>
    </source>
</evidence>
<dbReference type="InterPro" id="IPR016040">
    <property type="entry name" value="NAD(P)-bd_dom"/>
</dbReference>
<protein>
    <submittedName>
        <fullName evidence="2">Uncharacterized protein YbjT (DUF2867 family)</fullName>
    </submittedName>
</protein>
<dbReference type="RefSeq" id="WP_142050226.1">
    <property type="nucleotide sequence ID" value="NZ_VFPA01000001.1"/>
</dbReference>
<dbReference type="AlphaFoldDB" id="A0A543E0C5"/>
<name>A0A543E0C5_9PSEU</name>
<comment type="caution">
    <text evidence="2">The sequence shown here is derived from an EMBL/GenBank/DDBJ whole genome shotgun (WGS) entry which is preliminary data.</text>
</comment>
<dbReference type="Proteomes" id="UP000315677">
    <property type="component" value="Unassembled WGS sequence"/>
</dbReference>
<dbReference type="PANTHER" id="PTHR43162:SF1">
    <property type="entry name" value="PRESTALK A DIFFERENTIATION PROTEIN A"/>
    <property type="match status" value="1"/>
</dbReference>
<sequence>MITVMGATGQVGSKIVRRLSAAGEQVRAVGRNPEALARLAADGAEVVAGDAGDADFLTRAFRGADAVHTLLPYSPTAPDFRAEQARLGEAIVTAIRDSGVRSVVALSSLGADLPDGTGFIAASLYPQEQRLRALDGVDVLFLRPTLFFESIVAAVDLVEAMGVNADVVDPDVAVPMIATRDIAEVAAAALRSRDWTGVAVRELLGPRDLTYTEATRILGAAIGNPDLQYVRLPDEEMIGALVQGGFSPDTAALHVEMGHALSAGAITPHEGRTPATTTPTRFEDVVSTLLPDRQETS</sequence>
<dbReference type="OrthoDB" id="4457504at2"/>
<keyword evidence="3" id="KW-1185">Reference proteome</keyword>
<dbReference type="Pfam" id="PF13460">
    <property type="entry name" value="NAD_binding_10"/>
    <property type="match status" value="1"/>
</dbReference>
<organism evidence="2 3">
    <name type="scientific">Pseudonocardia kunmingensis</name>
    <dbReference type="NCBI Taxonomy" id="630975"/>
    <lineage>
        <taxon>Bacteria</taxon>
        <taxon>Bacillati</taxon>
        <taxon>Actinomycetota</taxon>
        <taxon>Actinomycetes</taxon>
        <taxon>Pseudonocardiales</taxon>
        <taxon>Pseudonocardiaceae</taxon>
        <taxon>Pseudonocardia</taxon>
    </lineage>
</organism>
<evidence type="ECO:0000313" key="2">
    <source>
        <dbReference type="EMBL" id="TQM15043.1"/>
    </source>
</evidence>
<gene>
    <name evidence="2" type="ORF">FB558_1824</name>
</gene>
<feature type="domain" description="NAD(P)-binding" evidence="1">
    <location>
        <begin position="6"/>
        <end position="191"/>
    </location>
</feature>
<reference evidence="2 3" key="1">
    <citation type="submission" date="2019-06" db="EMBL/GenBank/DDBJ databases">
        <title>Sequencing the genomes of 1000 actinobacteria strains.</title>
        <authorList>
            <person name="Klenk H.-P."/>
        </authorList>
    </citation>
    <scope>NUCLEOTIDE SEQUENCE [LARGE SCALE GENOMIC DNA]</scope>
    <source>
        <strain evidence="2 3">DSM 45301</strain>
    </source>
</reference>
<dbReference type="Gene3D" id="3.90.25.10">
    <property type="entry name" value="UDP-galactose 4-epimerase, domain 1"/>
    <property type="match status" value="1"/>
</dbReference>
<dbReference type="Gene3D" id="3.40.50.720">
    <property type="entry name" value="NAD(P)-binding Rossmann-like Domain"/>
    <property type="match status" value="1"/>
</dbReference>
<dbReference type="InterPro" id="IPR051604">
    <property type="entry name" value="Ergot_Alk_Oxidoreductase"/>
</dbReference>